<protein>
    <submittedName>
        <fullName evidence="5">Scopoletin glucosyltransferase</fullName>
    </submittedName>
</protein>
<dbReference type="Pfam" id="PF00201">
    <property type="entry name" value="UDPGT"/>
    <property type="match status" value="1"/>
</dbReference>
<dbReference type="GO" id="GO:0008194">
    <property type="term" value="F:UDP-glycosyltransferase activity"/>
    <property type="evidence" value="ECO:0007669"/>
    <property type="project" value="InterPro"/>
</dbReference>
<gene>
    <name evidence="5" type="primary">TOGT1_11</name>
    <name evidence="5" type="ORF">CK203_062419</name>
</gene>
<sequence>MSAHIIVFPFFGQGHLLPCIELCRHLASRTFNTTLIISSNLSSSIPSDLRRIPLFHIFEISSSLPPPPPPSSPSPDSDPMSHHHRHHQQMGTAIESLLSSRSTSPDYVPPLCAIIDVMMSWSKDIFHKFNIPLVSFFTSGACSAAMEYASWKAGAFNIKPGEVLPLPGLPEDMALTYSDLQRGPHGPPGGPPGPPGSGGPPGPPDARGPPGPPGARGPPRLGPKFGGPPKPGHQPPWVDETAGSIALMINTCDDLERPFIEYVAHQTGIPVWGVGPLLPDQYWKSSGSLLHDRDIRPNKKSSCTEEEVIQWLDSKPRGSVLYVSFGSEVGPTMEGYAQLALALEASNRAFIWVIQPGSGRPGPPRRPGSDSNEDSGYYPDGLEEKVGKRGLIIRGWAPQLLILSHPSTGGFLSHCGWNSTVEAIGRGVPFLAWPIRGDQYSDAMLVVKHLKIGYMVFAKDASENIVKEAIVDGIEKVMSDKDMKKRAETISGKFGNGFPATSAAALDAFRDFINQRAP</sequence>
<dbReference type="AlphaFoldDB" id="A0A438FPZ7"/>
<dbReference type="Proteomes" id="UP000288805">
    <property type="component" value="Unassembled WGS sequence"/>
</dbReference>
<feature type="compositionally biased region" description="Pro residues" evidence="4">
    <location>
        <begin position="185"/>
        <end position="216"/>
    </location>
</feature>
<evidence type="ECO:0000256" key="2">
    <source>
        <dbReference type="ARBA" id="ARBA00022676"/>
    </source>
</evidence>
<feature type="region of interest" description="Disordered" evidence="4">
    <location>
        <begin position="178"/>
        <end position="239"/>
    </location>
</feature>
<dbReference type="CDD" id="cd03784">
    <property type="entry name" value="GT1_Gtf-like"/>
    <property type="match status" value="1"/>
</dbReference>
<dbReference type="PANTHER" id="PTHR48047">
    <property type="entry name" value="GLYCOSYLTRANSFERASE"/>
    <property type="match status" value="1"/>
</dbReference>
<dbReference type="InterPro" id="IPR002213">
    <property type="entry name" value="UDP_glucos_trans"/>
</dbReference>
<feature type="compositionally biased region" description="Pro residues" evidence="4">
    <location>
        <begin position="64"/>
        <end position="73"/>
    </location>
</feature>
<comment type="caution">
    <text evidence="5">The sequence shown here is derived from an EMBL/GenBank/DDBJ whole genome shotgun (WGS) entry which is preliminary data.</text>
</comment>
<dbReference type="SUPFAM" id="SSF53756">
    <property type="entry name" value="UDP-Glycosyltransferase/glycogen phosphorylase"/>
    <property type="match status" value="1"/>
</dbReference>
<dbReference type="EMBL" id="QGNW01000792">
    <property type="protein sequence ID" value="RVW62001.1"/>
    <property type="molecule type" value="Genomic_DNA"/>
</dbReference>
<name>A0A438FPZ7_VITVI</name>
<dbReference type="FunFam" id="3.40.50.2000:FF:000060">
    <property type="entry name" value="Glycosyltransferase"/>
    <property type="match status" value="1"/>
</dbReference>
<dbReference type="FunFam" id="3.40.50.2000:FF:000522">
    <property type="entry name" value="Scopoletin glucosyltransferase"/>
    <property type="match status" value="1"/>
</dbReference>
<comment type="similarity">
    <text evidence="1">Belongs to the UDP-glycosyltransferase family.</text>
</comment>
<evidence type="ECO:0000313" key="6">
    <source>
        <dbReference type="Proteomes" id="UP000288805"/>
    </source>
</evidence>
<keyword evidence="2" id="KW-0328">Glycosyltransferase</keyword>
<evidence type="ECO:0000256" key="1">
    <source>
        <dbReference type="ARBA" id="ARBA00009995"/>
    </source>
</evidence>
<dbReference type="PANTHER" id="PTHR48047:SF131">
    <property type="entry name" value="GLYCOSYLTRANSFERASE"/>
    <property type="match status" value="1"/>
</dbReference>
<evidence type="ECO:0000313" key="5">
    <source>
        <dbReference type="EMBL" id="RVW62001.1"/>
    </source>
</evidence>
<evidence type="ECO:0000256" key="3">
    <source>
        <dbReference type="ARBA" id="ARBA00022679"/>
    </source>
</evidence>
<feature type="region of interest" description="Disordered" evidence="4">
    <location>
        <begin position="63"/>
        <end position="89"/>
    </location>
</feature>
<organism evidence="5 6">
    <name type="scientific">Vitis vinifera</name>
    <name type="common">Grape</name>
    <dbReference type="NCBI Taxonomy" id="29760"/>
    <lineage>
        <taxon>Eukaryota</taxon>
        <taxon>Viridiplantae</taxon>
        <taxon>Streptophyta</taxon>
        <taxon>Embryophyta</taxon>
        <taxon>Tracheophyta</taxon>
        <taxon>Spermatophyta</taxon>
        <taxon>Magnoliopsida</taxon>
        <taxon>eudicotyledons</taxon>
        <taxon>Gunneridae</taxon>
        <taxon>Pentapetalae</taxon>
        <taxon>rosids</taxon>
        <taxon>Vitales</taxon>
        <taxon>Vitaceae</taxon>
        <taxon>Viteae</taxon>
        <taxon>Vitis</taxon>
    </lineage>
</organism>
<feature type="region of interest" description="Disordered" evidence="4">
    <location>
        <begin position="355"/>
        <end position="380"/>
    </location>
</feature>
<reference evidence="5 6" key="1">
    <citation type="journal article" date="2018" name="PLoS Genet.">
        <title>Population sequencing reveals clonal diversity and ancestral inbreeding in the grapevine cultivar Chardonnay.</title>
        <authorList>
            <person name="Roach M.J."/>
            <person name="Johnson D.L."/>
            <person name="Bohlmann J."/>
            <person name="van Vuuren H.J."/>
            <person name="Jones S.J."/>
            <person name="Pretorius I.S."/>
            <person name="Schmidt S.A."/>
            <person name="Borneman A.R."/>
        </authorList>
    </citation>
    <scope>NUCLEOTIDE SEQUENCE [LARGE SCALE GENOMIC DNA]</scope>
    <source>
        <strain evidence="6">cv. Chardonnay</strain>
        <tissue evidence="5">Leaf</tissue>
    </source>
</reference>
<proteinExistence type="inferred from homology"/>
<keyword evidence="3 5" id="KW-0808">Transferase</keyword>
<evidence type="ECO:0000256" key="4">
    <source>
        <dbReference type="SAM" id="MobiDB-lite"/>
    </source>
</evidence>
<accession>A0A438FPZ7</accession>
<dbReference type="Gene3D" id="3.40.50.2000">
    <property type="entry name" value="Glycogen Phosphorylase B"/>
    <property type="match status" value="3"/>
</dbReference>